<proteinExistence type="predicted"/>
<dbReference type="EMBL" id="FOHU01000010">
    <property type="protein sequence ID" value="SET42544.1"/>
    <property type="molecule type" value="Genomic_DNA"/>
</dbReference>
<dbReference type="OrthoDB" id="494991at2"/>
<keyword evidence="1 2" id="KW-0238">DNA-binding</keyword>
<dbReference type="AlphaFoldDB" id="A0A1I0EBC1"/>
<protein>
    <submittedName>
        <fullName evidence="4">Transcriptional regulator, TetR family</fullName>
    </submittedName>
</protein>
<dbReference type="RefSeq" id="WP_090444160.1">
    <property type="nucleotide sequence ID" value="NZ_FOHU01000010.1"/>
</dbReference>
<dbReference type="Proteomes" id="UP000199568">
    <property type="component" value="Unassembled WGS sequence"/>
</dbReference>
<evidence type="ECO:0000313" key="4">
    <source>
        <dbReference type="EMBL" id="SET42544.1"/>
    </source>
</evidence>
<evidence type="ECO:0000259" key="3">
    <source>
        <dbReference type="PROSITE" id="PS50977"/>
    </source>
</evidence>
<organism evidence="4 5">
    <name type="scientific">Natronincola peptidivorans</name>
    <dbReference type="NCBI Taxonomy" id="426128"/>
    <lineage>
        <taxon>Bacteria</taxon>
        <taxon>Bacillati</taxon>
        <taxon>Bacillota</taxon>
        <taxon>Clostridia</taxon>
        <taxon>Peptostreptococcales</taxon>
        <taxon>Natronincolaceae</taxon>
        <taxon>Natronincola</taxon>
    </lineage>
</organism>
<dbReference type="InterPro" id="IPR001647">
    <property type="entry name" value="HTH_TetR"/>
</dbReference>
<dbReference type="PANTHER" id="PTHR43479:SF11">
    <property type="entry name" value="ACREF_ENVCD OPERON REPRESSOR-RELATED"/>
    <property type="match status" value="1"/>
</dbReference>
<dbReference type="InterPro" id="IPR009057">
    <property type="entry name" value="Homeodomain-like_sf"/>
</dbReference>
<dbReference type="InterPro" id="IPR050624">
    <property type="entry name" value="HTH-type_Tx_Regulator"/>
</dbReference>
<dbReference type="SUPFAM" id="SSF46689">
    <property type="entry name" value="Homeodomain-like"/>
    <property type="match status" value="1"/>
</dbReference>
<evidence type="ECO:0000313" key="5">
    <source>
        <dbReference type="Proteomes" id="UP000199568"/>
    </source>
</evidence>
<keyword evidence="5" id="KW-1185">Reference proteome</keyword>
<accession>A0A1I0EBC1</accession>
<feature type="DNA-binding region" description="H-T-H motif" evidence="2">
    <location>
        <begin position="29"/>
        <end position="48"/>
    </location>
</feature>
<dbReference type="Gene3D" id="1.10.357.10">
    <property type="entry name" value="Tetracycline Repressor, domain 2"/>
    <property type="match status" value="1"/>
</dbReference>
<name>A0A1I0EBC1_9FIRM</name>
<evidence type="ECO:0000256" key="1">
    <source>
        <dbReference type="ARBA" id="ARBA00023125"/>
    </source>
</evidence>
<sequence length="201" mass="23293">MQVLKDEMRDRILEAAVKEFKDKGFKNASMRSMAKNAGMTVGNMYRYFENKEALFSTIVTPAFDMVVDLINEHNHPDFNEETDAFVEFMADSIVTIFVKHREALLILIDGSEGTSYEKVKCKIIRMIEKHNHESIGCIFPTDPEVLFRNNAERSFICYIMSNSFIEGLIRILKSSTEEKEIKSLVVILMKYCFSKLEERFS</sequence>
<dbReference type="STRING" id="426128.SAMN05660297_02375"/>
<dbReference type="PROSITE" id="PS50977">
    <property type="entry name" value="HTH_TETR_2"/>
    <property type="match status" value="1"/>
</dbReference>
<evidence type="ECO:0000256" key="2">
    <source>
        <dbReference type="PROSITE-ProRule" id="PRU00335"/>
    </source>
</evidence>
<dbReference type="GO" id="GO:0003677">
    <property type="term" value="F:DNA binding"/>
    <property type="evidence" value="ECO:0007669"/>
    <property type="project" value="UniProtKB-UniRule"/>
</dbReference>
<gene>
    <name evidence="4" type="ORF">SAMN05660297_02375</name>
</gene>
<dbReference type="PANTHER" id="PTHR43479">
    <property type="entry name" value="ACREF/ENVCD OPERON REPRESSOR-RELATED"/>
    <property type="match status" value="1"/>
</dbReference>
<dbReference type="PRINTS" id="PR00455">
    <property type="entry name" value="HTHTETR"/>
</dbReference>
<reference evidence="4 5" key="1">
    <citation type="submission" date="2016-10" db="EMBL/GenBank/DDBJ databases">
        <authorList>
            <person name="de Groot N.N."/>
        </authorList>
    </citation>
    <scope>NUCLEOTIDE SEQUENCE [LARGE SCALE GENOMIC DNA]</scope>
    <source>
        <strain evidence="4 5">DSM 18979</strain>
    </source>
</reference>
<feature type="domain" description="HTH tetR-type" evidence="3">
    <location>
        <begin position="6"/>
        <end position="66"/>
    </location>
</feature>
<dbReference type="Pfam" id="PF00440">
    <property type="entry name" value="TetR_N"/>
    <property type="match status" value="1"/>
</dbReference>